<dbReference type="EMBL" id="LN890944">
    <property type="protein sequence ID" value="CUS15709.1"/>
    <property type="molecule type" value="Genomic_DNA"/>
</dbReference>
<evidence type="ECO:0000313" key="2">
    <source>
        <dbReference type="Proteomes" id="UP001412239"/>
    </source>
</evidence>
<name>A0A292Q7J6_9PEZI</name>
<dbReference type="AlphaFoldDB" id="A0A292Q7J6"/>
<dbReference type="Proteomes" id="UP001412239">
    <property type="component" value="Unassembled WGS sequence"/>
</dbReference>
<evidence type="ECO:0000313" key="1">
    <source>
        <dbReference type="EMBL" id="CUS15709.1"/>
    </source>
</evidence>
<protein>
    <submittedName>
        <fullName evidence="1">Uncharacterized protein</fullName>
    </submittedName>
</protein>
<accession>A0A292Q7J6</accession>
<reference evidence="1" key="1">
    <citation type="submission" date="2015-10" db="EMBL/GenBank/DDBJ databases">
        <authorList>
            <person name="Regsiter A."/>
            <person name="william w."/>
        </authorList>
    </citation>
    <scope>NUCLEOTIDE SEQUENCE</scope>
    <source>
        <strain evidence="1">Montdore</strain>
    </source>
</reference>
<proteinExistence type="predicted"/>
<gene>
    <name evidence="1" type="ORF">GSTUAT00000202001</name>
</gene>
<sequence length="276" mass="30858">MDRYLNEGLEGVERQHFRDTRSFNRAIQAQADELRSGNFSAGQYAVFSPVTEAQLARLKSNRDDSHKSLRFLYLNDAETLIVKIMPGPTHETATRELALIVRLKIGAMGLLRTVRDMGGTTYPGAASQKDADSAIRPTAFRPLETDWPTVVFECGVSESLQRLRTDSNWWLANSAHDVKIVLLISVNKPQRTIHLEQWEDLTVPNPHITRNNFNPLQIRPTKVNEINIDGGTITGTPLRLPFAKIFLRPAGPGEGDIVLSAQDLLDYSDDVWSGVP</sequence>
<organism evidence="1 2">
    <name type="scientific">Tuber aestivum</name>
    <name type="common">summer truffle</name>
    <dbReference type="NCBI Taxonomy" id="59557"/>
    <lineage>
        <taxon>Eukaryota</taxon>
        <taxon>Fungi</taxon>
        <taxon>Dikarya</taxon>
        <taxon>Ascomycota</taxon>
        <taxon>Pezizomycotina</taxon>
        <taxon>Pezizomycetes</taxon>
        <taxon>Pezizales</taxon>
        <taxon>Tuberaceae</taxon>
        <taxon>Tuber</taxon>
    </lineage>
</organism>
<keyword evidence="2" id="KW-1185">Reference proteome</keyword>